<name>A0A0L8GPJ4_OCTBM</name>
<dbReference type="EMBL" id="KQ420942">
    <property type="protein sequence ID" value="KOF78782.1"/>
    <property type="molecule type" value="Genomic_DNA"/>
</dbReference>
<dbReference type="AlphaFoldDB" id="A0A0L8GPJ4"/>
<reference evidence="2" key="1">
    <citation type="submission" date="2015-07" db="EMBL/GenBank/DDBJ databases">
        <title>MeaNS - Measles Nucleotide Surveillance Program.</title>
        <authorList>
            <person name="Tran T."/>
            <person name="Druce J."/>
        </authorList>
    </citation>
    <scope>NUCLEOTIDE SEQUENCE</scope>
    <source>
        <strain evidence="2">UCB-OBI-ISO-001</strain>
        <tissue evidence="2">Gonad</tissue>
    </source>
</reference>
<evidence type="ECO:0000256" key="1">
    <source>
        <dbReference type="SAM" id="MobiDB-lite"/>
    </source>
</evidence>
<organism evidence="2">
    <name type="scientific">Octopus bimaculoides</name>
    <name type="common">California two-spotted octopus</name>
    <dbReference type="NCBI Taxonomy" id="37653"/>
    <lineage>
        <taxon>Eukaryota</taxon>
        <taxon>Metazoa</taxon>
        <taxon>Spiralia</taxon>
        <taxon>Lophotrochozoa</taxon>
        <taxon>Mollusca</taxon>
        <taxon>Cephalopoda</taxon>
        <taxon>Coleoidea</taxon>
        <taxon>Octopodiformes</taxon>
        <taxon>Octopoda</taxon>
        <taxon>Incirrata</taxon>
        <taxon>Octopodidae</taxon>
        <taxon>Octopus</taxon>
    </lineage>
</organism>
<feature type="compositionally biased region" description="Basic and acidic residues" evidence="1">
    <location>
        <begin position="1"/>
        <end position="12"/>
    </location>
</feature>
<feature type="region of interest" description="Disordered" evidence="1">
    <location>
        <begin position="1"/>
        <end position="26"/>
    </location>
</feature>
<proteinExistence type="predicted"/>
<protein>
    <submittedName>
        <fullName evidence="2">Uncharacterized protein</fullName>
    </submittedName>
</protein>
<evidence type="ECO:0000313" key="2">
    <source>
        <dbReference type="EMBL" id="KOF78782.1"/>
    </source>
</evidence>
<sequence length="56" mass="6644">MKNRDGQHEKQSKTYKRRNGKSLRNDSPHFCDIHCGDGRPCCLLFRFGFMIKLKLM</sequence>
<gene>
    <name evidence="2" type="ORF">OCBIM_22030296mg</name>
</gene>
<accession>A0A0L8GPJ4</accession>